<dbReference type="PROSITE" id="PS50113">
    <property type="entry name" value="PAC"/>
    <property type="match status" value="1"/>
</dbReference>
<dbReference type="SMART" id="SM00091">
    <property type="entry name" value="PAS"/>
    <property type="match status" value="1"/>
</dbReference>
<dbReference type="PATRIC" id="fig|1156395.6.peg.1896"/>
<dbReference type="PANTHER" id="PTHR43065">
    <property type="entry name" value="SENSOR HISTIDINE KINASE"/>
    <property type="match status" value="1"/>
</dbReference>
<proteinExistence type="predicted"/>
<name>A0A1B9F4S1_9BACT</name>
<dbReference type="Gene3D" id="1.10.287.130">
    <property type="match status" value="1"/>
</dbReference>
<evidence type="ECO:0000256" key="1">
    <source>
        <dbReference type="ARBA" id="ARBA00000085"/>
    </source>
</evidence>
<feature type="domain" description="PAC" evidence="9">
    <location>
        <begin position="387"/>
        <end position="439"/>
    </location>
</feature>
<dbReference type="SUPFAM" id="SSF52172">
    <property type="entry name" value="CheY-like"/>
    <property type="match status" value="1"/>
</dbReference>
<evidence type="ECO:0000313" key="11">
    <source>
        <dbReference type="Proteomes" id="UP000093080"/>
    </source>
</evidence>
<dbReference type="SMART" id="SM00086">
    <property type="entry name" value="PAC"/>
    <property type="match status" value="1"/>
</dbReference>
<dbReference type="CDD" id="cd00082">
    <property type="entry name" value="HisKA"/>
    <property type="match status" value="1"/>
</dbReference>
<dbReference type="InterPro" id="IPR001789">
    <property type="entry name" value="Sig_transdc_resp-reg_receiver"/>
</dbReference>
<dbReference type="InterPro" id="IPR000014">
    <property type="entry name" value="PAS"/>
</dbReference>
<dbReference type="SUPFAM" id="SSF47384">
    <property type="entry name" value="Homodimeric domain of signal transducing histidine kinase"/>
    <property type="match status" value="1"/>
</dbReference>
<gene>
    <name evidence="10" type="ORF">DBT_1884</name>
</gene>
<dbReference type="Proteomes" id="UP000093080">
    <property type="component" value="Unassembled WGS sequence"/>
</dbReference>
<dbReference type="GO" id="GO:0000155">
    <property type="term" value="F:phosphorelay sensor kinase activity"/>
    <property type="evidence" value="ECO:0007669"/>
    <property type="project" value="InterPro"/>
</dbReference>
<dbReference type="InterPro" id="IPR011006">
    <property type="entry name" value="CheY-like_superfamily"/>
</dbReference>
<accession>A0A1B9F4S1</accession>
<dbReference type="SMART" id="SM00387">
    <property type="entry name" value="HATPase_c"/>
    <property type="match status" value="1"/>
</dbReference>
<evidence type="ECO:0000313" key="10">
    <source>
        <dbReference type="EMBL" id="OCC14824.1"/>
    </source>
</evidence>
<evidence type="ECO:0000256" key="5">
    <source>
        <dbReference type="SAM" id="Phobius"/>
    </source>
</evidence>
<evidence type="ECO:0000259" key="8">
    <source>
        <dbReference type="PROSITE" id="PS50112"/>
    </source>
</evidence>
<dbReference type="PROSITE" id="PS50112">
    <property type="entry name" value="PAS"/>
    <property type="match status" value="1"/>
</dbReference>
<dbReference type="InterPro" id="IPR036890">
    <property type="entry name" value="HATPase_C_sf"/>
</dbReference>
<keyword evidence="5" id="KW-0812">Transmembrane</keyword>
<dbReference type="InterPro" id="IPR000700">
    <property type="entry name" value="PAS-assoc_C"/>
</dbReference>
<dbReference type="SUPFAM" id="SSF55874">
    <property type="entry name" value="ATPase domain of HSP90 chaperone/DNA topoisomerase II/histidine kinase"/>
    <property type="match status" value="1"/>
</dbReference>
<dbReference type="InterPro" id="IPR004358">
    <property type="entry name" value="Sig_transdc_His_kin-like_C"/>
</dbReference>
<keyword evidence="10" id="KW-0808">Transferase</keyword>
<feature type="modified residue" description="4-aspartylphosphate" evidence="4">
    <location>
        <position position="743"/>
    </location>
</feature>
<keyword evidence="10" id="KW-0418">Kinase</keyword>
<evidence type="ECO:0000259" key="6">
    <source>
        <dbReference type="PROSITE" id="PS50109"/>
    </source>
</evidence>
<dbReference type="Pfam" id="PF02518">
    <property type="entry name" value="HATPase_c"/>
    <property type="match status" value="1"/>
</dbReference>
<dbReference type="InterPro" id="IPR003661">
    <property type="entry name" value="HisK_dim/P_dom"/>
</dbReference>
<organism evidence="10 11">
    <name type="scientific">Dissulfuribacter thermophilus</name>
    <dbReference type="NCBI Taxonomy" id="1156395"/>
    <lineage>
        <taxon>Bacteria</taxon>
        <taxon>Pseudomonadati</taxon>
        <taxon>Thermodesulfobacteriota</taxon>
        <taxon>Dissulfuribacteria</taxon>
        <taxon>Dissulfuribacterales</taxon>
        <taxon>Dissulfuribacteraceae</taxon>
        <taxon>Dissulfuribacter</taxon>
    </lineage>
</organism>
<evidence type="ECO:0000259" key="7">
    <source>
        <dbReference type="PROSITE" id="PS50110"/>
    </source>
</evidence>
<evidence type="ECO:0000256" key="4">
    <source>
        <dbReference type="PROSITE-ProRule" id="PRU00169"/>
    </source>
</evidence>
<dbReference type="InterPro" id="IPR001610">
    <property type="entry name" value="PAC"/>
</dbReference>
<dbReference type="Pfam" id="PF00072">
    <property type="entry name" value="Response_reg"/>
    <property type="match status" value="1"/>
</dbReference>
<evidence type="ECO:0000259" key="9">
    <source>
        <dbReference type="PROSITE" id="PS50113"/>
    </source>
</evidence>
<sequence length="811" mass="92534">MKRLFASCDALIRDYFYRDHRLLSFIASQAPLGPDEAVKRYFKEAMSSLYGDIDYVVLDKSGRILMVGKPELKQYVGLDMSGIDYVKNNLSISKVHQSFFSSRPVITFSYPVRGGKRLLVERDLEGLSTVIGKIAVPLIKGSVIFVLTSYGTVVYHPDRDLMKRRENLKYDFEQLSGPDKYGLYRLIFNGKEYWCYKEALSMPKGWHFYAIIPMRNIMLYIWHNIWPILFAIFLIFFIALVGVDKIIYKCLTKSIKELSDWLIKIDPSNSEDFFSSKQMSHNSSCIEIESIIESINNLLETIYENNQELLKRDQQLRTIIESAADWAYWIDENGHFKYNSRRCEAITGYSQEEFQKNPGLIFEIVHPEDRKRFEDHFQRIQSDLPHEPLEFRIIRKDGEIRWISHNCTRIFDSKGAFLGIRASNLDITDQKHASIELAKIDKLESLGVVAGGIAHDFNNLLTAILGNVSLAKMQPNLDTKVYERLEAAEKASLRAKSLTQQLLTFARGGSPIKRLSSLKKIILETTDFVLKGSNVACRFEFAEDLWAVEVDPGQFSQVIQNLVMNADQAMPNGGTITIKAQNIEIENKHHKFLSIGKYVLISIEDQGVGIPKEHLPKIFDPYFSTKEQGSGLGLAVCFSIIRKHGGYIRVDSELGKGTRFDIYLPAAQTKLENGEHNERLPSTHIERKRILVMDDENNILELLKESLNYLGYEVELTRTGEEAIKCYENAMREGRPFDAVIMDVTIPGGMGGKEAVKILLEKDPSARVIVSSGYAKDDIITNFKKYGFCEALVKPYKLEELSNTLLKVLSE</sequence>
<feature type="transmembrane region" description="Helical" evidence="5">
    <location>
        <begin position="134"/>
        <end position="155"/>
    </location>
</feature>
<evidence type="ECO:0000256" key="2">
    <source>
        <dbReference type="ARBA" id="ARBA00012438"/>
    </source>
</evidence>
<feature type="domain" description="Histidine kinase" evidence="6">
    <location>
        <begin position="452"/>
        <end position="668"/>
    </location>
</feature>
<dbReference type="PRINTS" id="PR00344">
    <property type="entry name" value="BCTRLSENSOR"/>
</dbReference>
<dbReference type="EMBL" id="MAGO01000009">
    <property type="protein sequence ID" value="OCC14824.1"/>
    <property type="molecule type" value="Genomic_DNA"/>
</dbReference>
<reference evidence="10 11" key="1">
    <citation type="submission" date="2016-06" db="EMBL/GenBank/DDBJ databases">
        <title>Respiratory ammonification of nitrate coupled to the oxidation of elemental sulfur in deep-sea autotrophic thermophilic bacteria.</title>
        <authorList>
            <person name="Slobodkina G.B."/>
            <person name="Mardanov A.V."/>
            <person name="Ravin N.V."/>
            <person name="Frolova A.A."/>
            <person name="Viryasiv M.B."/>
            <person name="Chernyh N.A."/>
            <person name="Bonch-Osmolovskaya E.A."/>
            <person name="Slobodkin A.I."/>
        </authorList>
    </citation>
    <scope>NUCLEOTIDE SEQUENCE [LARGE SCALE GENOMIC DNA]</scope>
    <source>
        <strain evidence="10 11">S69</strain>
    </source>
</reference>
<dbReference type="STRING" id="1156395.DBT_1884"/>
<comment type="caution">
    <text evidence="10">The sequence shown here is derived from an EMBL/GenBank/DDBJ whole genome shotgun (WGS) entry which is preliminary data.</text>
</comment>
<feature type="transmembrane region" description="Helical" evidence="5">
    <location>
        <begin position="228"/>
        <end position="248"/>
    </location>
</feature>
<evidence type="ECO:0000256" key="3">
    <source>
        <dbReference type="ARBA" id="ARBA00022553"/>
    </source>
</evidence>
<dbReference type="Pfam" id="PF00512">
    <property type="entry name" value="HisKA"/>
    <property type="match status" value="1"/>
</dbReference>
<protein>
    <recommendedName>
        <fullName evidence="2">histidine kinase</fullName>
        <ecNumber evidence="2">2.7.13.3</ecNumber>
    </recommendedName>
</protein>
<dbReference type="SUPFAM" id="SSF55785">
    <property type="entry name" value="PYP-like sensor domain (PAS domain)"/>
    <property type="match status" value="1"/>
</dbReference>
<dbReference type="EC" id="2.7.13.3" evidence="2"/>
<dbReference type="InterPro" id="IPR013655">
    <property type="entry name" value="PAS_fold_3"/>
</dbReference>
<dbReference type="Gene3D" id="3.40.50.2300">
    <property type="match status" value="1"/>
</dbReference>
<dbReference type="Gene3D" id="3.30.565.10">
    <property type="entry name" value="Histidine kinase-like ATPase, C-terminal domain"/>
    <property type="match status" value="1"/>
</dbReference>
<keyword evidence="3 4" id="KW-0597">Phosphoprotein</keyword>
<dbReference type="PROSITE" id="PS50110">
    <property type="entry name" value="RESPONSE_REGULATORY"/>
    <property type="match status" value="1"/>
</dbReference>
<dbReference type="InterPro" id="IPR036097">
    <property type="entry name" value="HisK_dim/P_sf"/>
</dbReference>
<feature type="domain" description="PAS" evidence="8">
    <location>
        <begin position="312"/>
        <end position="384"/>
    </location>
</feature>
<comment type="catalytic activity">
    <reaction evidence="1">
        <text>ATP + protein L-histidine = ADP + protein N-phospho-L-histidine.</text>
        <dbReference type="EC" id="2.7.13.3"/>
    </reaction>
</comment>
<dbReference type="NCBIfam" id="TIGR00229">
    <property type="entry name" value="sensory_box"/>
    <property type="match status" value="1"/>
</dbReference>
<dbReference type="PANTHER" id="PTHR43065:SF42">
    <property type="entry name" value="TWO-COMPONENT SENSOR PPRA"/>
    <property type="match status" value="1"/>
</dbReference>
<dbReference type="AlphaFoldDB" id="A0A1B9F4S1"/>
<dbReference type="InterPro" id="IPR005467">
    <property type="entry name" value="His_kinase_dom"/>
</dbReference>
<keyword evidence="5" id="KW-0472">Membrane</keyword>
<dbReference type="InterPro" id="IPR003594">
    <property type="entry name" value="HATPase_dom"/>
</dbReference>
<dbReference type="Gene3D" id="3.30.450.20">
    <property type="entry name" value="PAS domain"/>
    <property type="match status" value="1"/>
</dbReference>
<keyword evidence="5" id="KW-1133">Transmembrane helix</keyword>
<dbReference type="SMART" id="SM00388">
    <property type="entry name" value="HisKA"/>
    <property type="match status" value="1"/>
</dbReference>
<dbReference type="PROSITE" id="PS50109">
    <property type="entry name" value="HIS_KIN"/>
    <property type="match status" value="1"/>
</dbReference>
<feature type="domain" description="Response regulatory" evidence="7">
    <location>
        <begin position="689"/>
        <end position="809"/>
    </location>
</feature>
<dbReference type="CDD" id="cd00130">
    <property type="entry name" value="PAS"/>
    <property type="match status" value="1"/>
</dbReference>
<dbReference type="InterPro" id="IPR035965">
    <property type="entry name" value="PAS-like_dom_sf"/>
</dbReference>
<dbReference type="SMART" id="SM00448">
    <property type="entry name" value="REC"/>
    <property type="match status" value="1"/>
</dbReference>
<keyword evidence="11" id="KW-1185">Reference proteome</keyword>
<dbReference type="Pfam" id="PF08447">
    <property type="entry name" value="PAS_3"/>
    <property type="match status" value="1"/>
</dbReference>